<keyword evidence="2 3" id="KW-0560">Oxidoreductase</keyword>
<feature type="binding site" evidence="5">
    <location>
        <position position="189"/>
    </location>
    <ligand>
        <name>NAD(+)</name>
        <dbReference type="ChEBI" id="CHEBI:57540"/>
    </ligand>
</feature>
<evidence type="ECO:0000313" key="10">
    <source>
        <dbReference type="Proteomes" id="UP000177281"/>
    </source>
</evidence>
<reference evidence="9 10" key="1">
    <citation type="journal article" date="2016" name="Nat. Commun.">
        <title>Thousands of microbial genomes shed light on interconnected biogeochemical processes in an aquifer system.</title>
        <authorList>
            <person name="Anantharaman K."/>
            <person name="Brown C.T."/>
            <person name="Hug L.A."/>
            <person name="Sharon I."/>
            <person name="Castelle C.J."/>
            <person name="Probst A.J."/>
            <person name="Thomas B.C."/>
            <person name="Singh A."/>
            <person name="Wilkins M.J."/>
            <person name="Karaoz U."/>
            <person name="Brodie E.L."/>
            <person name="Williams K.H."/>
            <person name="Hubbard S.S."/>
            <person name="Banfield J.F."/>
        </authorList>
    </citation>
    <scope>NUCLEOTIDE SEQUENCE [LARGE SCALE GENOMIC DNA]</scope>
</reference>
<evidence type="ECO:0000256" key="2">
    <source>
        <dbReference type="ARBA" id="ARBA00023002"/>
    </source>
</evidence>
<feature type="site" description="Important for catalysis" evidence="6">
    <location>
        <position position="145"/>
    </location>
</feature>
<keyword evidence="5" id="KW-0547">Nucleotide-binding</keyword>
<comment type="similarity">
    <text evidence="1 3 7">Belongs to the Glu/Leu/Phe/Val dehydrogenases family.</text>
</comment>
<feature type="domain" description="Glutamate/phenylalanine/leucine/valine/L-tryptophan dehydrogenase C-terminal" evidence="8">
    <location>
        <begin position="182"/>
        <end position="411"/>
    </location>
</feature>
<dbReference type="InterPro" id="IPR014362">
    <property type="entry name" value="Glu_DH"/>
</dbReference>
<name>A0A1F5PXJ9_9BACT</name>
<dbReference type="PROSITE" id="PS00074">
    <property type="entry name" value="GLFV_DEHYDROGENASE"/>
    <property type="match status" value="1"/>
</dbReference>
<dbReference type="FunFam" id="3.40.50.10860:FF:000003">
    <property type="entry name" value="Glutamate dehydrogenase"/>
    <property type="match status" value="1"/>
</dbReference>
<accession>A0A1F5PXJ9</accession>
<evidence type="ECO:0000256" key="5">
    <source>
        <dbReference type="PIRSR" id="PIRSR000185-2"/>
    </source>
</evidence>
<dbReference type="GO" id="GO:0006538">
    <property type="term" value="P:L-glutamate catabolic process"/>
    <property type="evidence" value="ECO:0007669"/>
    <property type="project" value="TreeGrafter"/>
</dbReference>
<feature type="binding site" evidence="5">
    <location>
        <position position="219"/>
    </location>
    <ligand>
        <name>NAD(+)</name>
        <dbReference type="ChEBI" id="CHEBI:57540"/>
    </ligand>
</feature>
<dbReference type="SMART" id="SM00839">
    <property type="entry name" value="ELFV_dehydrog"/>
    <property type="match status" value="1"/>
</dbReference>
<dbReference type="InterPro" id="IPR036291">
    <property type="entry name" value="NAD(P)-bd_dom_sf"/>
</dbReference>
<dbReference type="Gene3D" id="3.40.50.720">
    <property type="entry name" value="NAD(P)-binding Rossmann-like Domain"/>
    <property type="match status" value="1"/>
</dbReference>
<dbReference type="PANTHER" id="PTHR11606">
    <property type="entry name" value="GLUTAMATE DEHYDROGENASE"/>
    <property type="match status" value="1"/>
</dbReference>
<dbReference type="Pfam" id="PF00208">
    <property type="entry name" value="ELFV_dehydrog"/>
    <property type="match status" value="1"/>
</dbReference>
<keyword evidence="5" id="KW-0520">NAD</keyword>
<evidence type="ECO:0000256" key="4">
    <source>
        <dbReference type="PIRSR" id="PIRSR000185-1"/>
    </source>
</evidence>
<evidence type="ECO:0000256" key="1">
    <source>
        <dbReference type="ARBA" id="ARBA00006382"/>
    </source>
</evidence>
<dbReference type="InterPro" id="IPR006096">
    <property type="entry name" value="Glu/Leu/Phe/Val/Trp_DH_C"/>
</dbReference>
<dbReference type="Proteomes" id="UP000177281">
    <property type="component" value="Unassembled WGS sequence"/>
</dbReference>
<sequence>MEKINSFKSAMQQLDNAAKVLKLDKEILAILRQPKRILSVSIPVRMDNGEIKVFQGFRVQYNDARGPFKGGLRFHPQVDMDEVKALAFWMSIKNAVVDVPYGGGKGGIIVDPKKLSKGELERLSRKFIDLIYKDIGPHVDVPAPDVNTTPEIMAWMVDEYAKLTGRFEPAVITGKPLSMGGSQGREEATGFGGVEILKAAASARKLKRGASVAVSGFGNVGSFFARLAAKAGFKVVALSDSKGGIYAPKGLNIEKVEEYKKQTGALKGYPGTIDVTNEKLLELPVDVLVPAALENQIQKNNAKRIKAKLIIEMANGPTTPKADVVLHRRGIWVIPDVLSNSGGVATSYLEWTQNLSGYYWSREEVLKKLTAYMANAWKNVLAVQRQHKTDFRNAAFILAINRIAEAIRARGV</sequence>
<protein>
    <recommendedName>
        <fullName evidence="3">Glutamate dehydrogenase</fullName>
    </recommendedName>
</protein>
<dbReference type="EMBL" id="MFFB01000013">
    <property type="protein sequence ID" value="OGE94584.1"/>
    <property type="molecule type" value="Genomic_DNA"/>
</dbReference>
<evidence type="ECO:0000259" key="8">
    <source>
        <dbReference type="SMART" id="SM00839"/>
    </source>
</evidence>
<dbReference type="PIRSF" id="PIRSF000185">
    <property type="entry name" value="Glu_DH"/>
    <property type="match status" value="1"/>
</dbReference>
<feature type="binding site" evidence="5">
    <location>
        <position position="347"/>
    </location>
    <ligand>
        <name>substrate</name>
    </ligand>
</feature>
<evidence type="ECO:0000256" key="6">
    <source>
        <dbReference type="PIRSR" id="PIRSR000185-3"/>
    </source>
</evidence>
<dbReference type="Pfam" id="PF02812">
    <property type="entry name" value="ELFV_dehydrog_N"/>
    <property type="match status" value="1"/>
</dbReference>
<dbReference type="PANTHER" id="PTHR11606:SF13">
    <property type="entry name" value="GLUTAMATE DEHYDROGENASE 1, MITOCHONDRIAL"/>
    <property type="match status" value="1"/>
</dbReference>
<comment type="caution">
    <text evidence="9">The sequence shown here is derived from an EMBL/GenBank/DDBJ whole genome shotgun (WGS) entry which is preliminary data.</text>
</comment>
<proteinExistence type="inferred from homology"/>
<feature type="binding site" evidence="5">
    <location>
        <position position="69"/>
    </location>
    <ligand>
        <name>substrate</name>
    </ligand>
</feature>
<dbReference type="STRING" id="1817841.A3B10_00280"/>
<dbReference type="CDD" id="cd01076">
    <property type="entry name" value="NAD_bind_1_Glu_DH"/>
    <property type="match status" value="1"/>
</dbReference>
<dbReference type="InterPro" id="IPR006095">
    <property type="entry name" value="Glu/Leu/Phe/Val/Trp_DH"/>
</dbReference>
<feature type="binding site" evidence="5">
    <location>
        <position position="93"/>
    </location>
    <ligand>
        <name>substrate</name>
    </ligand>
</feature>
<dbReference type="Gene3D" id="3.40.50.10860">
    <property type="entry name" value="Leucine Dehydrogenase, chain A, domain 1"/>
    <property type="match status" value="1"/>
</dbReference>
<dbReference type="InterPro" id="IPR033524">
    <property type="entry name" value="Glu/Leu/Phe/Val_DH_AS"/>
</dbReference>
<evidence type="ECO:0000256" key="7">
    <source>
        <dbReference type="RuleBase" id="RU004417"/>
    </source>
</evidence>
<dbReference type="PRINTS" id="PR00082">
    <property type="entry name" value="GLFDHDRGNASE"/>
</dbReference>
<feature type="active site" description="Proton donor" evidence="4">
    <location>
        <position position="105"/>
    </location>
</feature>
<dbReference type="InterPro" id="IPR046346">
    <property type="entry name" value="Aminoacid_DH-like_N_sf"/>
</dbReference>
<dbReference type="GO" id="GO:0004352">
    <property type="term" value="F:glutamate dehydrogenase (NAD+) activity"/>
    <property type="evidence" value="ECO:0007669"/>
    <property type="project" value="TreeGrafter"/>
</dbReference>
<dbReference type="GO" id="GO:0000166">
    <property type="term" value="F:nucleotide binding"/>
    <property type="evidence" value="ECO:0007669"/>
    <property type="project" value="UniProtKB-KW"/>
</dbReference>
<gene>
    <name evidence="9" type="ORF">A3B10_00280</name>
</gene>
<dbReference type="AlphaFoldDB" id="A0A1F5PXJ9"/>
<evidence type="ECO:0000313" key="9">
    <source>
        <dbReference type="EMBL" id="OGE94584.1"/>
    </source>
</evidence>
<dbReference type="SUPFAM" id="SSF51735">
    <property type="entry name" value="NAD(P)-binding Rossmann-fold domains"/>
    <property type="match status" value="1"/>
</dbReference>
<dbReference type="InterPro" id="IPR006097">
    <property type="entry name" value="Glu/Leu/Phe/Val/Trp_DH_dimer"/>
</dbReference>
<organism evidence="9 10">
    <name type="scientific">Candidatus Doudnabacteria bacterium RIFCSPLOWO2_01_FULL_44_21</name>
    <dbReference type="NCBI Taxonomy" id="1817841"/>
    <lineage>
        <taxon>Bacteria</taxon>
        <taxon>Candidatus Doudnaibacteriota</taxon>
    </lineage>
</organism>
<dbReference type="InterPro" id="IPR033922">
    <property type="entry name" value="NAD_bind_Glu_DH"/>
</dbReference>
<evidence type="ECO:0000256" key="3">
    <source>
        <dbReference type="PIRNR" id="PIRNR000185"/>
    </source>
</evidence>
<dbReference type="SUPFAM" id="SSF53223">
    <property type="entry name" value="Aminoacid dehydrogenase-like, N-terminal domain"/>
    <property type="match status" value="1"/>
</dbReference>